<dbReference type="RefSeq" id="XP_022094814.1">
    <property type="nucleotide sequence ID" value="XM_022239122.1"/>
</dbReference>
<evidence type="ECO:0000256" key="3">
    <source>
        <dbReference type="ARBA" id="ARBA00023149"/>
    </source>
</evidence>
<proteinExistence type="inferred from homology"/>
<feature type="compositionally biased region" description="Polar residues" evidence="4">
    <location>
        <begin position="1"/>
        <end position="11"/>
    </location>
</feature>
<dbReference type="GO" id="GO:0030552">
    <property type="term" value="F:cAMP binding"/>
    <property type="evidence" value="ECO:0007669"/>
    <property type="project" value="UniProtKB-KW"/>
</dbReference>
<evidence type="ECO:0000259" key="5">
    <source>
        <dbReference type="PROSITE" id="PS50042"/>
    </source>
</evidence>
<keyword evidence="2" id="KW-0547">Nucleotide-binding</keyword>
<accession>A0A8B7YNH1</accession>
<dbReference type="OrthoDB" id="421226at2759"/>
<sequence>MGGGASNSNRSSQRKPQRSTQKRASLPDHVLEKLQVCLLSLPFPPGVVDEPVIDRAADLAERVELLEPQVILTKGQKAKGIYIIIAGTAQVVSSSGNVIADLSSGDLFGELSTLFQIPCTATVKTPTKVLLLLLRPEALKAALNGQVVSSNLLDYFVKKRYLDTSRTVDQSELMHRIAKDVLKEVPLFKQWGDTAVEALVKAVQSEGPAVTLVPAGSVIATEDDPPDEIVVIIRGRVDVLKEKELLTSLDSARWPVWHGEEALYEWHKCQDNVDPDRNGLFTGSSSLVSLKTASACKMIIIKNAVINEVVKKHKMETASDFTKRLDKWRLRMAGSAAAKKVYACYLLEVLIQRLSETALLSHAPLDALYKIAINSRTVVHQTGECVIGEASTSEQQQTKMVKSTGSVDASSTEPPIKIDPTLPPGVVIKAATSSQVFWADDTFLLVLKGAVILNKNEEWVCEDGEVLWVPKAVLPRSRLEAKKDCVILKFTGSTLDEACGDYPDTKLTVPSVVRL</sequence>
<dbReference type="InterPro" id="IPR014710">
    <property type="entry name" value="RmlC-like_jellyroll"/>
</dbReference>
<keyword evidence="6" id="KW-1185">Reference proteome</keyword>
<reference evidence="7 8" key="1">
    <citation type="submission" date="2025-04" db="UniProtKB">
        <authorList>
            <consortium name="RefSeq"/>
        </authorList>
    </citation>
    <scope>IDENTIFICATION</scope>
</reference>
<evidence type="ECO:0000313" key="8">
    <source>
        <dbReference type="RefSeq" id="XP_022094816.1"/>
    </source>
</evidence>
<comment type="similarity">
    <text evidence="1">Belongs to the cAMP-dependent kinase regulatory chain family.</text>
</comment>
<evidence type="ECO:0000313" key="7">
    <source>
        <dbReference type="RefSeq" id="XP_022094814.1"/>
    </source>
</evidence>
<dbReference type="PROSITE" id="PS50042">
    <property type="entry name" value="CNMP_BINDING_3"/>
    <property type="match status" value="2"/>
</dbReference>
<dbReference type="CDD" id="cd00038">
    <property type="entry name" value="CAP_ED"/>
    <property type="match status" value="1"/>
</dbReference>
<dbReference type="PANTHER" id="PTHR11635">
    <property type="entry name" value="CAMP-DEPENDENT PROTEIN KINASE REGULATORY CHAIN"/>
    <property type="match status" value="1"/>
</dbReference>
<dbReference type="InterPro" id="IPR000595">
    <property type="entry name" value="cNMP-bd_dom"/>
</dbReference>
<dbReference type="SMART" id="SM00100">
    <property type="entry name" value="cNMP"/>
    <property type="match status" value="2"/>
</dbReference>
<dbReference type="InterPro" id="IPR018490">
    <property type="entry name" value="cNMP-bd_dom_sf"/>
</dbReference>
<evidence type="ECO:0000256" key="1">
    <source>
        <dbReference type="ARBA" id="ARBA00005753"/>
    </source>
</evidence>
<organism evidence="6 7">
    <name type="scientific">Acanthaster planci</name>
    <name type="common">Crown-of-thorns starfish</name>
    <dbReference type="NCBI Taxonomy" id="133434"/>
    <lineage>
        <taxon>Eukaryota</taxon>
        <taxon>Metazoa</taxon>
        <taxon>Echinodermata</taxon>
        <taxon>Eleutherozoa</taxon>
        <taxon>Asterozoa</taxon>
        <taxon>Asteroidea</taxon>
        <taxon>Valvatacea</taxon>
        <taxon>Valvatida</taxon>
        <taxon>Acanthasteridae</taxon>
        <taxon>Acanthaster</taxon>
    </lineage>
</organism>
<dbReference type="GO" id="GO:0034236">
    <property type="term" value="F:protein kinase A catalytic subunit binding"/>
    <property type="evidence" value="ECO:0007669"/>
    <property type="project" value="TreeGrafter"/>
</dbReference>
<gene>
    <name evidence="7 8" type="primary">LOC110981514</name>
</gene>
<feature type="domain" description="Cyclic nucleotide-binding" evidence="5">
    <location>
        <begin position="187"/>
        <end position="249"/>
    </location>
</feature>
<dbReference type="InterPro" id="IPR050503">
    <property type="entry name" value="cAMP-dep_PK_reg_su-like"/>
</dbReference>
<name>A0A8B7YNH1_ACAPL</name>
<dbReference type="GO" id="GO:0005829">
    <property type="term" value="C:cytosol"/>
    <property type="evidence" value="ECO:0007669"/>
    <property type="project" value="TreeGrafter"/>
</dbReference>
<protein>
    <submittedName>
        <fullName evidence="7 8">Uncharacterized protein LOC110981514 isoform X1</fullName>
    </submittedName>
</protein>
<dbReference type="GO" id="GO:0005952">
    <property type="term" value="C:cAMP-dependent protein kinase complex"/>
    <property type="evidence" value="ECO:0007669"/>
    <property type="project" value="InterPro"/>
</dbReference>
<keyword evidence="2" id="KW-0116">cAMP-binding</keyword>
<evidence type="ECO:0000256" key="2">
    <source>
        <dbReference type="ARBA" id="ARBA00022566"/>
    </source>
</evidence>
<dbReference type="KEGG" id="aplc:110981514"/>
<dbReference type="PANTHER" id="PTHR11635:SF152">
    <property type="entry name" value="CAMP-DEPENDENT PROTEIN KINASE TYPE I REGULATORY SUBUNIT-RELATED"/>
    <property type="match status" value="1"/>
</dbReference>
<dbReference type="Gene3D" id="2.60.120.10">
    <property type="entry name" value="Jelly Rolls"/>
    <property type="match status" value="2"/>
</dbReference>
<feature type="compositionally biased region" description="Basic residues" evidence="4">
    <location>
        <begin position="12"/>
        <end position="21"/>
    </location>
</feature>
<dbReference type="Proteomes" id="UP000694845">
    <property type="component" value="Unplaced"/>
</dbReference>
<dbReference type="RefSeq" id="XP_022094816.1">
    <property type="nucleotide sequence ID" value="XM_022239124.1"/>
</dbReference>
<dbReference type="SUPFAM" id="SSF51206">
    <property type="entry name" value="cAMP-binding domain-like"/>
    <property type="match status" value="2"/>
</dbReference>
<dbReference type="OMA" id="ESAMIIL"/>
<dbReference type="Pfam" id="PF00027">
    <property type="entry name" value="cNMP_binding"/>
    <property type="match status" value="1"/>
</dbReference>
<feature type="region of interest" description="Disordered" evidence="4">
    <location>
        <begin position="1"/>
        <end position="25"/>
    </location>
</feature>
<evidence type="ECO:0000256" key="4">
    <source>
        <dbReference type="SAM" id="MobiDB-lite"/>
    </source>
</evidence>
<keyword evidence="3" id="KW-0114">cAMP</keyword>
<dbReference type="AlphaFoldDB" id="A0A8B7YNH1"/>
<evidence type="ECO:0000313" key="6">
    <source>
        <dbReference type="Proteomes" id="UP000694845"/>
    </source>
</evidence>
<feature type="domain" description="Cyclic nucleotide-binding" evidence="5">
    <location>
        <begin position="48"/>
        <end position="143"/>
    </location>
</feature>
<dbReference type="GO" id="GO:0004862">
    <property type="term" value="F:cAMP-dependent protein kinase inhibitor activity"/>
    <property type="evidence" value="ECO:0007669"/>
    <property type="project" value="TreeGrafter"/>
</dbReference>
<dbReference type="GeneID" id="110981514"/>